<sequence>MEALEADIRAWVKDGNEDPKPFIWTKTAEEILDSLARFCQRISGAGH</sequence>
<organism evidence="1 2">
    <name type="scientific">Streptomyces sp. 900129855</name>
    <dbReference type="NCBI Taxonomy" id="3155129"/>
    <lineage>
        <taxon>Bacteria</taxon>
        <taxon>Bacillati</taxon>
        <taxon>Actinomycetota</taxon>
        <taxon>Actinomycetes</taxon>
        <taxon>Kitasatosporales</taxon>
        <taxon>Streptomycetaceae</taxon>
        <taxon>Streptomyces</taxon>
    </lineage>
</organism>
<keyword evidence="2" id="KW-1185">Reference proteome</keyword>
<proteinExistence type="predicted"/>
<evidence type="ECO:0008006" key="3">
    <source>
        <dbReference type="Google" id="ProtNLM"/>
    </source>
</evidence>
<accession>A0ABV2ZAY2</accession>
<dbReference type="EMBL" id="JBEZVE010000002">
    <property type="protein sequence ID" value="MEU3779712.1"/>
    <property type="molecule type" value="Genomic_DNA"/>
</dbReference>
<evidence type="ECO:0000313" key="2">
    <source>
        <dbReference type="Proteomes" id="UP001550739"/>
    </source>
</evidence>
<evidence type="ECO:0000313" key="1">
    <source>
        <dbReference type="EMBL" id="MEU3779712.1"/>
    </source>
</evidence>
<reference evidence="1 2" key="1">
    <citation type="submission" date="2024-06" db="EMBL/GenBank/DDBJ databases">
        <title>The Natural Products Discovery Center: Release of the First 8490 Sequenced Strains for Exploring Actinobacteria Biosynthetic Diversity.</title>
        <authorList>
            <person name="Kalkreuter E."/>
            <person name="Kautsar S.A."/>
            <person name="Yang D."/>
            <person name="Bader C.D."/>
            <person name="Teijaro C.N."/>
            <person name="Fluegel L."/>
            <person name="Davis C.M."/>
            <person name="Simpson J.R."/>
            <person name="Lauterbach L."/>
            <person name="Steele A.D."/>
            <person name="Gui C."/>
            <person name="Meng S."/>
            <person name="Li G."/>
            <person name="Viehrig K."/>
            <person name="Ye F."/>
            <person name="Su P."/>
            <person name="Kiefer A.F."/>
            <person name="Nichols A."/>
            <person name="Cepeda A.J."/>
            <person name="Yan W."/>
            <person name="Fan B."/>
            <person name="Jiang Y."/>
            <person name="Adhikari A."/>
            <person name="Zheng C.-J."/>
            <person name="Schuster L."/>
            <person name="Cowan T.M."/>
            <person name="Smanski M.J."/>
            <person name="Chevrette M.G."/>
            <person name="De Carvalho L.P.S."/>
            <person name="Shen B."/>
        </authorList>
    </citation>
    <scope>NUCLEOTIDE SEQUENCE [LARGE SCALE GENOMIC DNA]</scope>
    <source>
        <strain evidence="1 2">NPDC033843</strain>
    </source>
</reference>
<protein>
    <recommendedName>
        <fullName evidence="3">Transposase</fullName>
    </recommendedName>
</protein>
<gene>
    <name evidence="1" type="ORF">AB0E89_03795</name>
</gene>
<comment type="caution">
    <text evidence="1">The sequence shown here is derived from an EMBL/GenBank/DDBJ whole genome shotgun (WGS) entry which is preliminary data.</text>
</comment>
<dbReference type="RefSeq" id="WP_361700706.1">
    <property type="nucleotide sequence ID" value="NZ_JBEZVE010000002.1"/>
</dbReference>
<name>A0ABV2ZAY2_9ACTN</name>
<dbReference type="Proteomes" id="UP001550739">
    <property type="component" value="Unassembled WGS sequence"/>
</dbReference>